<reference evidence="2" key="1">
    <citation type="submission" date="2020-11" db="EMBL/GenBank/DDBJ databases">
        <authorList>
            <person name="Whiteford S."/>
        </authorList>
    </citation>
    <scope>NUCLEOTIDE SEQUENCE</scope>
</reference>
<evidence type="ECO:0000313" key="3">
    <source>
        <dbReference type="Proteomes" id="UP000653454"/>
    </source>
</evidence>
<dbReference type="EMBL" id="CAJHNJ030000001">
    <property type="protein sequence ID" value="CAG9087972.1"/>
    <property type="molecule type" value="Genomic_DNA"/>
</dbReference>
<organism evidence="2 3">
    <name type="scientific">Plutella xylostella</name>
    <name type="common">Diamondback moth</name>
    <name type="synonym">Plutella maculipennis</name>
    <dbReference type="NCBI Taxonomy" id="51655"/>
    <lineage>
        <taxon>Eukaryota</taxon>
        <taxon>Metazoa</taxon>
        <taxon>Ecdysozoa</taxon>
        <taxon>Arthropoda</taxon>
        <taxon>Hexapoda</taxon>
        <taxon>Insecta</taxon>
        <taxon>Pterygota</taxon>
        <taxon>Neoptera</taxon>
        <taxon>Endopterygota</taxon>
        <taxon>Lepidoptera</taxon>
        <taxon>Glossata</taxon>
        <taxon>Ditrysia</taxon>
        <taxon>Yponomeutoidea</taxon>
        <taxon>Plutellidae</taxon>
        <taxon>Plutella</taxon>
    </lineage>
</organism>
<dbReference type="Proteomes" id="UP000653454">
    <property type="component" value="Unassembled WGS sequence"/>
</dbReference>
<name>A0A8S4D108_PLUXY</name>
<feature type="signal peptide" evidence="1">
    <location>
        <begin position="1"/>
        <end position="16"/>
    </location>
</feature>
<proteinExistence type="predicted"/>
<sequence>MRSLVVFLAVCAAASASHVLLDPHGRPLEPAAVLAARALHLQAKALEHAPVTYAAPVHYAAPAAVSHQSRVDVHSSPALLAYSAPAYHHALAAPAHYLKKRSLAVGHYAYAAPAAVSHQSRVDVVSSPAVAHVANSAPHVAYAAPVHYAAPAAVSHQSRVDVHSSPAVVAYAAAPLHNAYSHGYYGHYLKKRSLALAHVAYAAPSAVSHQSRVDVVSSPAVVAHAVAPVYHAAAPVYHVAPAAVSHQSRVDVRSSPVHHGYAPLAHSYALHSAPLAYSSPLVHAW</sequence>
<accession>A0A8S4D108</accession>
<evidence type="ECO:0000313" key="2">
    <source>
        <dbReference type="EMBL" id="CAG9087972.1"/>
    </source>
</evidence>
<comment type="caution">
    <text evidence="2">The sequence shown here is derived from an EMBL/GenBank/DDBJ whole genome shotgun (WGS) entry which is preliminary data.</text>
</comment>
<dbReference type="AlphaFoldDB" id="A0A8S4D108"/>
<evidence type="ECO:0000256" key="1">
    <source>
        <dbReference type="SAM" id="SignalP"/>
    </source>
</evidence>
<protein>
    <submittedName>
        <fullName evidence="2">(diamondback moth) hypothetical protein</fullName>
    </submittedName>
</protein>
<keyword evidence="1" id="KW-0732">Signal</keyword>
<keyword evidence="3" id="KW-1185">Reference proteome</keyword>
<feature type="chain" id="PRO_5035866822" evidence="1">
    <location>
        <begin position="17"/>
        <end position="285"/>
    </location>
</feature>
<gene>
    <name evidence="2" type="ORF">PLXY2_LOCUS564</name>
</gene>